<dbReference type="SFLD" id="SFLDF00275">
    <property type="entry name" value="adenosine_C2_methyltransferase"/>
    <property type="match status" value="1"/>
</dbReference>
<keyword evidence="4 14" id="KW-0963">Cytoplasm</keyword>
<dbReference type="SFLD" id="SFLDS00029">
    <property type="entry name" value="Radical_SAM"/>
    <property type="match status" value="1"/>
</dbReference>
<evidence type="ECO:0000256" key="11">
    <source>
        <dbReference type="ARBA" id="ARBA00023004"/>
    </source>
</evidence>
<dbReference type="HAMAP" id="MF_01849">
    <property type="entry name" value="RNA_methyltr_RlmN"/>
    <property type="match status" value="1"/>
</dbReference>
<dbReference type="EMBL" id="AP025592">
    <property type="protein sequence ID" value="BDG07727.1"/>
    <property type="molecule type" value="Genomic_DNA"/>
</dbReference>
<dbReference type="PANTHER" id="PTHR30544:SF5">
    <property type="entry name" value="RADICAL SAM CORE DOMAIN-CONTAINING PROTEIN"/>
    <property type="match status" value="1"/>
</dbReference>
<dbReference type="NCBIfam" id="TIGR00048">
    <property type="entry name" value="rRNA_mod_RlmN"/>
    <property type="match status" value="1"/>
</dbReference>
<dbReference type="GO" id="GO:0008168">
    <property type="term" value="F:methyltransferase activity"/>
    <property type="evidence" value="ECO:0007669"/>
    <property type="project" value="UniProtKB-KW"/>
</dbReference>
<evidence type="ECO:0000256" key="3">
    <source>
        <dbReference type="ARBA" id="ARBA00022485"/>
    </source>
</evidence>
<comment type="subcellular location">
    <subcellularLocation>
        <location evidence="1 14">Cytoplasm</location>
    </subcellularLocation>
</comment>
<dbReference type="Proteomes" id="UP001162734">
    <property type="component" value="Chromosome"/>
</dbReference>
<evidence type="ECO:0000256" key="4">
    <source>
        <dbReference type="ARBA" id="ARBA00022490"/>
    </source>
</evidence>
<comment type="similarity">
    <text evidence="2 14">Belongs to the radical SAM superfamily. RlmN family.</text>
</comment>
<dbReference type="SFLD" id="SFLDG01062">
    <property type="entry name" value="methyltransferase_(Class_A)"/>
    <property type="match status" value="1"/>
</dbReference>
<feature type="binding site" evidence="14">
    <location>
        <position position="124"/>
    </location>
    <ligand>
        <name>[4Fe-4S] cluster</name>
        <dbReference type="ChEBI" id="CHEBI:49883"/>
        <note>4Fe-4S-S-AdoMet</note>
    </ligand>
</feature>
<feature type="binding site" evidence="14">
    <location>
        <position position="127"/>
    </location>
    <ligand>
        <name>[4Fe-4S] cluster</name>
        <dbReference type="ChEBI" id="CHEBI:49883"/>
        <note>4Fe-4S-S-AdoMet</note>
    </ligand>
</feature>
<dbReference type="PROSITE" id="PS51918">
    <property type="entry name" value="RADICAL_SAM"/>
    <property type="match status" value="1"/>
</dbReference>
<dbReference type="InterPro" id="IPR013785">
    <property type="entry name" value="Aldolase_TIM"/>
</dbReference>
<name>A0ABM7X7E6_9BACT</name>
<evidence type="ECO:0000313" key="17">
    <source>
        <dbReference type="EMBL" id="BDG07727.1"/>
    </source>
</evidence>
<dbReference type="Pfam" id="PF04055">
    <property type="entry name" value="Radical_SAM"/>
    <property type="match status" value="1"/>
</dbReference>
<comment type="miscellaneous">
    <text evidence="14">Reaction proceeds by a ping-pong mechanism involving intermediate methylation of a conserved cysteine residue.</text>
</comment>
<keyword evidence="12 14" id="KW-0411">Iron-sulfur</keyword>
<keyword evidence="8 14" id="KW-0949">S-adenosyl-L-methionine</keyword>
<keyword evidence="13 14" id="KW-1015">Disulfide bond</keyword>
<evidence type="ECO:0000256" key="7">
    <source>
        <dbReference type="ARBA" id="ARBA00022679"/>
    </source>
</evidence>
<dbReference type="SUPFAM" id="SSF102114">
    <property type="entry name" value="Radical SAM enzymes"/>
    <property type="match status" value="1"/>
</dbReference>
<evidence type="ECO:0000256" key="1">
    <source>
        <dbReference type="ARBA" id="ARBA00004496"/>
    </source>
</evidence>
<evidence type="ECO:0000256" key="15">
    <source>
        <dbReference type="SAM" id="MobiDB-lite"/>
    </source>
</evidence>
<keyword evidence="3 14" id="KW-0004">4Fe-4S</keyword>
<feature type="binding site" evidence="14">
    <location>
        <position position="207"/>
    </location>
    <ligand>
        <name>S-adenosyl-L-methionine</name>
        <dbReference type="ChEBI" id="CHEBI:59789"/>
    </ligand>
</feature>
<feature type="binding site" evidence="14">
    <location>
        <begin position="175"/>
        <end position="176"/>
    </location>
    <ligand>
        <name>S-adenosyl-L-methionine</name>
        <dbReference type="ChEBI" id="CHEBI:59789"/>
    </ligand>
</feature>
<dbReference type="InterPro" id="IPR048641">
    <property type="entry name" value="RlmN_N"/>
</dbReference>
<feature type="binding site" evidence="14">
    <location>
        <position position="120"/>
    </location>
    <ligand>
        <name>[4Fe-4S] cluster</name>
        <dbReference type="ChEBI" id="CHEBI:49883"/>
        <note>4Fe-4S-S-AdoMet</note>
    </ligand>
</feature>
<dbReference type="EC" id="2.1.1.192" evidence="14"/>
<dbReference type="CDD" id="cd01335">
    <property type="entry name" value="Radical_SAM"/>
    <property type="match status" value="1"/>
</dbReference>
<evidence type="ECO:0000259" key="16">
    <source>
        <dbReference type="PROSITE" id="PS51918"/>
    </source>
</evidence>
<comment type="function">
    <text evidence="14">Specifically methylates position 2 of adenine 2503 in 23S rRNA and position 2 of adenine 37 in tRNAs.</text>
</comment>
<keyword evidence="6 14" id="KW-0489">Methyltransferase</keyword>
<evidence type="ECO:0000313" key="18">
    <source>
        <dbReference type="Proteomes" id="UP001162734"/>
    </source>
</evidence>
<proteinExistence type="inferred from homology"/>
<feature type="active site" description="S-methylcysteine intermediate" evidence="14">
    <location>
        <position position="348"/>
    </location>
</feature>
<keyword evidence="10 14" id="KW-0479">Metal-binding</keyword>
<keyword evidence="7 14" id="KW-0808">Transferase</keyword>
<evidence type="ECO:0000256" key="2">
    <source>
        <dbReference type="ARBA" id="ARBA00007544"/>
    </source>
</evidence>
<evidence type="ECO:0000256" key="13">
    <source>
        <dbReference type="ARBA" id="ARBA00023157"/>
    </source>
</evidence>
<feature type="active site" description="Proton acceptor" evidence="14">
    <location>
        <position position="100"/>
    </location>
</feature>
<gene>
    <name evidence="17" type="primary">rlmN_1</name>
    <name evidence="14" type="synonym">rlmN</name>
    <name evidence="17" type="ORF">AMPC_08400</name>
</gene>
<dbReference type="GO" id="GO:0032259">
    <property type="term" value="P:methylation"/>
    <property type="evidence" value="ECO:0007669"/>
    <property type="project" value="UniProtKB-KW"/>
</dbReference>
<dbReference type="InterPro" id="IPR040072">
    <property type="entry name" value="Methyltransferase_A"/>
</dbReference>
<reference evidence="18" key="1">
    <citation type="journal article" date="2022" name="Int. J. Syst. Evol. Microbiol.">
        <title>Anaeromyxobacter oryzae sp. nov., Anaeromyxobacter diazotrophicus sp. nov. and Anaeromyxobacter paludicola sp. nov., isolated from paddy soils.</title>
        <authorList>
            <person name="Itoh H."/>
            <person name="Xu Z."/>
            <person name="Mise K."/>
            <person name="Masuda Y."/>
            <person name="Ushijima N."/>
            <person name="Hayakawa C."/>
            <person name="Shiratori Y."/>
            <person name="Senoo K."/>
        </authorList>
    </citation>
    <scope>NUCLEOTIDE SEQUENCE [LARGE SCALE GENOMIC DNA]</scope>
    <source>
        <strain evidence="18">Red630</strain>
    </source>
</reference>
<evidence type="ECO:0000256" key="6">
    <source>
        <dbReference type="ARBA" id="ARBA00022603"/>
    </source>
</evidence>
<protein>
    <recommendedName>
        <fullName evidence="14">Probable dual-specificity RNA methyltransferase RlmN</fullName>
        <ecNumber evidence="14">2.1.1.192</ecNumber>
    </recommendedName>
    <alternativeName>
        <fullName evidence="14">23S rRNA (adenine(2503)-C(2))-methyltransferase</fullName>
    </alternativeName>
    <alternativeName>
        <fullName evidence="14">23S rRNA m2A2503 methyltransferase</fullName>
    </alternativeName>
    <alternativeName>
        <fullName evidence="14">Ribosomal RNA large subunit methyltransferase N</fullName>
    </alternativeName>
    <alternativeName>
        <fullName evidence="14">tRNA (adenine(37)-C(2))-methyltransferase</fullName>
    </alternativeName>
    <alternativeName>
        <fullName evidence="14">tRNA m2A37 methyltransferase</fullName>
    </alternativeName>
</protein>
<feature type="region of interest" description="Disordered" evidence="15">
    <location>
        <begin position="349"/>
        <end position="368"/>
    </location>
</feature>
<feature type="binding site" evidence="14">
    <location>
        <position position="305"/>
    </location>
    <ligand>
        <name>S-adenosyl-L-methionine</name>
        <dbReference type="ChEBI" id="CHEBI:59789"/>
    </ligand>
</feature>
<dbReference type="InterPro" id="IPR058240">
    <property type="entry name" value="rSAM_sf"/>
</dbReference>
<dbReference type="InterPro" id="IPR027492">
    <property type="entry name" value="RNA_MTrfase_RlmN"/>
</dbReference>
<evidence type="ECO:0000256" key="10">
    <source>
        <dbReference type="ARBA" id="ARBA00022723"/>
    </source>
</evidence>
<dbReference type="PANTHER" id="PTHR30544">
    <property type="entry name" value="23S RRNA METHYLTRANSFERASE"/>
    <property type="match status" value="1"/>
</dbReference>
<feature type="binding site" evidence="14">
    <location>
        <begin position="229"/>
        <end position="231"/>
    </location>
    <ligand>
        <name>S-adenosyl-L-methionine</name>
        <dbReference type="ChEBI" id="CHEBI:59789"/>
    </ligand>
</feature>
<dbReference type="PIRSF" id="PIRSF006004">
    <property type="entry name" value="CHP00048"/>
    <property type="match status" value="1"/>
</dbReference>
<sequence>MSAALPIAGEPVDLRSLPLASLEALVASLREKPFRARQLFRWLHYRGAASLEEMTDLPRAFREELARRTALLTLSLAEEHRSQDGTIKWKWRTHDGQFVESVYMPEEDRKTLCVSSQVGCAVGCTFCLTGTMGLARNLGPGEITDQVHRANRRLVELGLTPAPRPLTNLVFMGMGEPLANYRSLKAALDLLLSPDGPDFSHRHVTVSTSGLVPVLRQLAQETEVKLAVSLNATTDAQRDLLMPINRRWPIAELLAACREVPLPRGKLITFEYVLLAGVNDADEDAERLARLLRGIPSKVNLIPYNENPGLGFRAPATERVEAFRHLLIRRGVTVVVRKNRGRDIGAACGQLAAEGGPGDPRRRAPAGP</sequence>
<evidence type="ECO:0000256" key="9">
    <source>
        <dbReference type="ARBA" id="ARBA00022694"/>
    </source>
</evidence>
<keyword evidence="5 14" id="KW-0698">rRNA processing</keyword>
<keyword evidence="11 14" id="KW-0408">Iron</keyword>
<evidence type="ECO:0000256" key="12">
    <source>
        <dbReference type="ARBA" id="ARBA00023014"/>
    </source>
</evidence>
<comment type="caution">
    <text evidence="14">Lacks conserved residue(s) required for the propagation of feature annotation.</text>
</comment>
<comment type="cofactor">
    <cofactor evidence="14">
        <name>[4Fe-4S] cluster</name>
        <dbReference type="ChEBI" id="CHEBI:49883"/>
    </cofactor>
    <text evidence="14">Binds 1 [4Fe-4S] cluster. The cluster is coordinated with 3 cysteines and an exchangeable S-adenosyl-L-methionine.</text>
</comment>
<comment type="catalytic activity">
    <reaction evidence="14">
        <text>adenosine(37) in tRNA + 2 reduced [2Fe-2S]-[ferredoxin] + 2 S-adenosyl-L-methionine = 2-methyladenosine(37) in tRNA + 5'-deoxyadenosine + L-methionine + 2 oxidized [2Fe-2S]-[ferredoxin] + S-adenosyl-L-homocysteine</text>
        <dbReference type="Rhea" id="RHEA:43332"/>
        <dbReference type="Rhea" id="RHEA-COMP:10000"/>
        <dbReference type="Rhea" id="RHEA-COMP:10001"/>
        <dbReference type="Rhea" id="RHEA-COMP:10162"/>
        <dbReference type="Rhea" id="RHEA-COMP:10485"/>
        <dbReference type="ChEBI" id="CHEBI:17319"/>
        <dbReference type="ChEBI" id="CHEBI:33737"/>
        <dbReference type="ChEBI" id="CHEBI:33738"/>
        <dbReference type="ChEBI" id="CHEBI:57844"/>
        <dbReference type="ChEBI" id="CHEBI:57856"/>
        <dbReference type="ChEBI" id="CHEBI:59789"/>
        <dbReference type="ChEBI" id="CHEBI:74411"/>
        <dbReference type="ChEBI" id="CHEBI:74497"/>
        <dbReference type="EC" id="2.1.1.192"/>
    </reaction>
</comment>
<dbReference type="InterPro" id="IPR004383">
    <property type="entry name" value="rRNA_lsu_MTrfase_RlmN/Cfr"/>
</dbReference>
<comment type="catalytic activity">
    <reaction evidence="14">
        <text>adenosine(2503) in 23S rRNA + 2 reduced [2Fe-2S]-[ferredoxin] + 2 S-adenosyl-L-methionine = 2-methyladenosine(2503) in 23S rRNA + 5'-deoxyadenosine + L-methionine + 2 oxidized [2Fe-2S]-[ferredoxin] + S-adenosyl-L-homocysteine</text>
        <dbReference type="Rhea" id="RHEA:42916"/>
        <dbReference type="Rhea" id="RHEA-COMP:10000"/>
        <dbReference type="Rhea" id="RHEA-COMP:10001"/>
        <dbReference type="Rhea" id="RHEA-COMP:10152"/>
        <dbReference type="Rhea" id="RHEA-COMP:10282"/>
        <dbReference type="ChEBI" id="CHEBI:17319"/>
        <dbReference type="ChEBI" id="CHEBI:33737"/>
        <dbReference type="ChEBI" id="CHEBI:33738"/>
        <dbReference type="ChEBI" id="CHEBI:57844"/>
        <dbReference type="ChEBI" id="CHEBI:57856"/>
        <dbReference type="ChEBI" id="CHEBI:59789"/>
        <dbReference type="ChEBI" id="CHEBI:74411"/>
        <dbReference type="ChEBI" id="CHEBI:74497"/>
        <dbReference type="EC" id="2.1.1.192"/>
    </reaction>
</comment>
<dbReference type="InterPro" id="IPR007197">
    <property type="entry name" value="rSAM"/>
</dbReference>
<evidence type="ECO:0000256" key="14">
    <source>
        <dbReference type="HAMAP-Rule" id="MF_01849"/>
    </source>
</evidence>
<dbReference type="Gene3D" id="1.10.150.530">
    <property type="match status" value="1"/>
</dbReference>
<organism evidence="17 18">
    <name type="scientific">Anaeromyxobacter paludicola</name>
    <dbReference type="NCBI Taxonomy" id="2918171"/>
    <lineage>
        <taxon>Bacteria</taxon>
        <taxon>Pseudomonadati</taxon>
        <taxon>Myxococcota</taxon>
        <taxon>Myxococcia</taxon>
        <taxon>Myxococcales</taxon>
        <taxon>Cystobacterineae</taxon>
        <taxon>Anaeromyxobacteraceae</taxon>
        <taxon>Anaeromyxobacter</taxon>
    </lineage>
</organism>
<dbReference type="Gene3D" id="3.20.20.70">
    <property type="entry name" value="Aldolase class I"/>
    <property type="match status" value="1"/>
</dbReference>
<dbReference type="Pfam" id="PF21016">
    <property type="entry name" value="RlmN_N"/>
    <property type="match status" value="1"/>
</dbReference>
<evidence type="ECO:0000256" key="5">
    <source>
        <dbReference type="ARBA" id="ARBA00022552"/>
    </source>
</evidence>
<accession>A0ABM7X7E6</accession>
<evidence type="ECO:0000256" key="8">
    <source>
        <dbReference type="ARBA" id="ARBA00022691"/>
    </source>
</evidence>
<keyword evidence="18" id="KW-1185">Reference proteome</keyword>
<keyword evidence="9 14" id="KW-0819">tRNA processing</keyword>
<feature type="domain" description="Radical SAM core" evidence="16">
    <location>
        <begin position="106"/>
        <end position="343"/>
    </location>
</feature>